<evidence type="ECO:0000313" key="5">
    <source>
        <dbReference type="EMBL" id="RKQ88714.1"/>
    </source>
</evidence>
<dbReference type="PANTHER" id="PTHR11839">
    <property type="entry name" value="UDP/ADP-SUGAR PYROPHOSPHATASE"/>
    <property type="match status" value="1"/>
</dbReference>
<dbReference type="GO" id="GO:0006753">
    <property type="term" value="P:nucleoside phosphate metabolic process"/>
    <property type="evidence" value="ECO:0007669"/>
    <property type="project" value="TreeGrafter"/>
</dbReference>
<accession>A0A660L667</accession>
<comment type="caution">
    <text evidence="5">The sequence shown here is derived from an EMBL/GenBank/DDBJ whole genome shotgun (WGS) entry which is preliminary data.</text>
</comment>
<keyword evidence="2" id="KW-0378">Hydrolase</keyword>
<dbReference type="PANTHER" id="PTHR11839:SF18">
    <property type="entry name" value="NUDIX HYDROLASE DOMAIN-CONTAINING PROTEIN"/>
    <property type="match status" value="1"/>
</dbReference>
<dbReference type="AlphaFoldDB" id="A0A660L667"/>
<sequence>MHEREAQTRQGIEEAKSRTAEAGEGGVHPASEGACPEITLERREMYAGKIVRVVLDQIENCRGHRSTREIVVHPGAVAVLARTEEGKFLFVRQYRKPVERDLLEIPAGKREEGETPEVTAVRELREETGYGGGTWTYLGKIYTSPGMLSEGIDLYFTDAVHPVGVTPDDPDEILRVEHLDAEEIRRAVLRGELVDAKSLAALALASQKLGLDIL</sequence>
<comment type="cofactor">
    <cofactor evidence="1">
        <name>Mg(2+)</name>
        <dbReference type="ChEBI" id="CHEBI:18420"/>
    </cofactor>
</comment>
<dbReference type="Gene3D" id="3.90.79.10">
    <property type="entry name" value="Nucleoside Triphosphate Pyrophosphohydrolase"/>
    <property type="match status" value="1"/>
</dbReference>
<dbReference type="InterPro" id="IPR015797">
    <property type="entry name" value="NUDIX_hydrolase-like_dom_sf"/>
</dbReference>
<proteinExistence type="predicted"/>
<feature type="region of interest" description="Disordered" evidence="3">
    <location>
        <begin position="1"/>
        <end position="35"/>
    </location>
</feature>
<dbReference type="Proteomes" id="UP000267019">
    <property type="component" value="Unassembled WGS sequence"/>
</dbReference>
<evidence type="ECO:0000256" key="2">
    <source>
        <dbReference type="ARBA" id="ARBA00022801"/>
    </source>
</evidence>
<dbReference type="PROSITE" id="PS00893">
    <property type="entry name" value="NUDIX_BOX"/>
    <property type="match status" value="1"/>
</dbReference>
<dbReference type="CDD" id="cd03424">
    <property type="entry name" value="NUDIX_ADPRase_Nudt5_UGPPase_Nudt14"/>
    <property type="match status" value="1"/>
</dbReference>
<reference evidence="5 6" key="1">
    <citation type="submission" date="2018-10" db="EMBL/GenBank/DDBJ databases">
        <title>Genomic Encyclopedia of Type Strains, Phase IV (KMG-IV): sequencing the most valuable type-strain genomes for metagenomic binning, comparative biology and taxonomic classification.</title>
        <authorList>
            <person name="Goeker M."/>
        </authorList>
    </citation>
    <scope>NUCLEOTIDE SEQUENCE [LARGE SCALE GENOMIC DNA]</scope>
    <source>
        <strain evidence="5 6">DSM 22653</strain>
    </source>
</reference>
<dbReference type="InterPro" id="IPR000086">
    <property type="entry name" value="NUDIX_hydrolase_dom"/>
</dbReference>
<name>A0A660L667_9BACL</name>
<evidence type="ECO:0000256" key="3">
    <source>
        <dbReference type="SAM" id="MobiDB-lite"/>
    </source>
</evidence>
<dbReference type="Pfam" id="PF00293">
    <property type="entry name" value="NUDIX"/>
    <property type="match status" value="1"/>
</dbReference>
<feature type="domain" description="Nudix hydrolase" evidence="4">
    <location>
        <begin position="71"/>
        <end position="201"/>
    </location>
</feature>
<dbReference type="GO" id="GO:0005829">
    <property type="term" value="C:cytosol"/>
    <property type="evidence" value="ECO:0007669"/>
    <property type="project" value="TreeGrafter"/>
</dbReference>
<dbReference type="EMBL" id="RBIJ01000001">
    <property type="protein sequence ID" value="RKQ88714.1"/>
    <property type="molecule type" value="Genomic_DNA"/>
</dbReference>
<dbReference type="RefSeq" id="WP_211322012.1">
    <property type="nucleotide sequence ID" value="NZ_RBIJ01000001.1"/>
</dbReference>
<dbReference type="SUPFAM" id="SSF55811">
    <property type="entry name" value="Nudix"/>
    <property type="match status" value="1"/>
</dbReference>
<dbReference type="PROSITE" id="PS51462">
    <property type="entry name" value="NUDIX"/>
    <property type="match status" value="1"/>
</dbReference>
<keyword evidence="6" id="KW-1185">Reference proteome</keyword>
<gene>
    <name evidence="5" type="ORF">C7438_0355</name>
</gene>
<organism evidence="5 6">
    <name type="scientific">Brockia lithotrophica</name>
    <dbReference type="NCBI Taxonomy" id="933949"/>
    <lineage>
        <taxon>Bacteria</taxon>
        <taxon>Bacillati</taxon>
        <taxon>Bacillota</taxon>
        <taxon>Bacilli</taxon>
        <taxon>Bacillales</taxon>
        <taxon>Bacillales Family X. Incertae Sedis</taxon>
        <taxon>Brockia</taxon>
    </lineage>
</organism>
<dbReference type="InterPro" id="IPR020084">
    <property type="entry name" value="NUDIX_hydrolase_CS"/>
</dbReference>
<dbReference type="GO" id="GO:0019693">
    <property type="term" value="P:ribose phosphate metabolic process"/>
    <property type="evidence" value="ECO:0007669"/>
    <property type="project" value="TreeGrafter"/>
</dbReference>
<evidence type="ECO:0000256" key="1">
    <source>
        <dbReference type="ARBA" id="ARBA00001946"/>
    </source>
</evidence>
<feature type="compositionally biased region" description="Basic and acidic residues" evidence="3">
    <location>
        <begin position="1"/>
        <end position="21"/>
    </location>
</feature>
<dbReference type="GO" id="GO:0016787">
    <property type="term" value="F:hydrolase activity"/>
    <property type="evidence" value="ECO:0007669"/>
    <property type="project" value="UniProtKB-KW"/>
</dbReference>
<protein>
    <submittedName>
        <fullName evidence="5">ADP-ribose pyrophosphatase</fullName>
    </submittedName>
</protein>
<evidence type="ECO:0000313" key="6">
    <source>
        <dbReference type="Proteomes" id="UP000267019"/>
    </source>
</evidence>
<evidence type="ECO:0000259" key="4">
    <source>
        <dbReference type="PROSITE" id="PS51462"/>
    </source>
</evidence>